<dbReference type="GO" id="GO:0000978">
    <property type="term" value="F:RNA polymerase II cis-regulatory region sequence-specific DNA binding"/>
    <property type="evidence" value="ECO:0007669"/>
    <property type="project" value="TreeGrafter"/>
</dbReference>
<dbReference type="STRING" id="623744.A0A553QEM7"/>
<dbReference type="GO" id="GO:0010886">
    <property type="term" value="P:positive regulation of cholesterol storage"/>
    <property type="evidence" value="ECO:0007669"/>
    <property type="project" value="TreeGrafter"/>
</dbReference>
<keyword evidence="9" id="KW-1185">Reference proteome</keyword>
<evidence type="ECO:0000256" key="4">
    <source>
        <dbReference type="ARBA" id="ARBA00023159"/>
    </source>
</evidence>
<dbReference type="EMBL" id="SRMA01026048">
    <property type="protein sequence ID" value="TRY88379.1"/>
    <property type="molecule type" value="Genomic_DNA"/>
</dbReference>
<feature type="region of interest" description="Disordered" evidence="7">
    <location>
        <begin position="41"/>
        <end position="84"/>
    </location>
</feature>
<keyword evidence="2" id="KW-0805">Transcription regulation</keyword>
<feature type="compositionally biased region" description="Polar residues" evidence="7">
    <location>
        <begin position="131"/>
        <end position="141"/>
    </location>
</feature>
<dbReference type="GO" id="GO:0000981">
    <property type="term" value="F:DNA-binding transcription factor activity, RNA polymerase II-specific"/>
    <property type="evidence" value="ECO:0007669"/>
    <property type="project" value="TreeGrafter"/>
</dbReference>
<evidence type="ECO:0000256" key="3">
    <source>
        <dbReference type="ARBA" id="ARBA00023125"/>
    </source>
</evidence>
<gene>
    <name evidence="8" type="ORF">DNTS_018296</name>
</gene>
<dbReference type="EMBL" id="SRMA01026048">
    <property type="protein sequence ID" value="TRY88378.1"/>
    <property type="molecule type" value="Genomic_DNA"/>
</dbReference>
<evidence type="ECO:0000256" key="2">
    <source>
        <dbReference type="ARBA" id="ARBA00023015"/>
    </source>
</evidence>
<dbReference type="PANTHER" id="PTHR46062">
    <property type="entry name" value="STEROL REGULATORY ELEMENT-BINDING PROTEIN"/>
    <property type="match status" value="1"/>
</dbReference>
<keyword evidence="4" id="KW-0010">Activator</keyword>
<dbReference type="EMBL" id="SRMA01026048">
    <property type="protein sequence ID" value="TRY88377.1"/>
    <property type="molecule type" value="Genomic_DNA"/>
</dbReference>
<dbReference type="EMBL" id="SRMA01026048">
    <property type="protein sequence ID" value="TRY88374.1"/>
    <property type="molecule type" value="Genomic_DNA"/>
</dbReference>
<feature type="region of interest" description="Disordered" evidence="7">
    <location>
        <begin position="131"/>
        <end position="160"/>
    </location>
</feature>
<accession>A0A553QEM7</accession>
<comment type="subcellular location">
    <subcellularLocation>
        <location evidence="1">Nucleus</location>
    </subcellularLocation>
</comment>
<dbReference type="EMBL" id="SRMA01026048">
    <property type="protein sequence ID" value="TRY88375.1"/>
    <property type="molecule type" value="Genomic_DNA"/>
</dbReference>
<keyword evidence="3" id="KW-0238">DNA-binding</keyword>
<reference evidence="8 9" key="1">
    <citation type="journal article" date="2019" name="Sci. Data">
        <title>Hybrid genome assembly and annotation of Danionella translucida.</title>
        <authorList>
            <person name="Kadobianskyi M."/>
            <person name="Schulze L."/>
            <person name="Schuelke M."/>
            <person name="Judkewitz B."/>
        </authorList>
    </citation>
    <scope>NUCLEOTIDE SEQUENCE [LARGE SCALE GENOMIC DNA]</scope>
    <source>
        <strain evidence="8 9">Bolton</strain>
    </source>
</reference>
<dbReference type="PANTHER" id="PTHR46062:SF3">
    <property type="entry name" value="STEROL REGULATORY ELEMENT-BINDING PROTEIN 2"/>
    <property type="match status" value="1"/>
</dbReference>
<dbReference type="AlphaFoldDB" id="A0A553QEM7"/>
<dbReference type="GO" id="GO:0005634">
    <property type="term" value="C:nucleus"/>
    <property type="evidence" value="ECO:0007669"/>
    <property type="project" value="UniProtKB-SubCell"/>
</dbReference>
<evidence type="ECO:0000256" key="1">
    <source>
        <dbReference type="ARBA" id="ARBA00004123"/>
    </source>
</evidence>
<evidence type="ECO:0000256" key="6">
    <source>
        <dbReference type="ARBA" id="ARBA00023242"/>
    </source>
</evidence>
<proteinExistence type="predicted"/>
<comment type="caution">
    <text evidence="8">The sequence shown here is derived from an EMBL/GenBank/DDBJ whole genome shotgun (WGS) entry which is preliminary data.</text>
</comment>
<evidence type="ECO:0000256" key="7">
    <source>
        <dbReference type="SAM" id="MobiDB-lite"/>
    </source>
</evidence>
<keyword evidence="5" id="KW-0804">Transcription</keyword>
<organism evidence="8 9">
    <name type="scientific">Danionella cerebrum</name>
    <dbReference type="NCBI Taxonomy" id="2873325"/>
    <lineage>
        <taxon>Eukaryota</taxon>
        <taxon>Metazoa</taxon>
        <taxon>Chordata</taxon>
        <taxon>Craniata</taxon>
        <taxon>Vertebrata</taxon>
        <taxon>Euteleostomi</taxon>
        <taxon>Actinopterygii</taxon>
        <taxon>Neopterygii</taxon>
        <taxon>Teleostei</taxon>
        <taxon>Ostariophysi</taxon>
        <taxon>Cypriniformes</taxon>
        <taxon>Danionidae</taxon>
        <taxon>Danioninae</taxon>
        <taxon>Danionella</taxon>
    </lineage>
</organism>
<dbReference type="EMBL" id="SRMA01026048">
    <property type="protein sequence ID" value="TRY88376.1"/>
    <property type="molecule type" value="Genomic_DNA"/>
</dbReference>
<dbReference type="Proteomes" id="UP000316079">
    <property type="component" value="Unassembled WGS sequence"/>
</dbReference>
<evidence type="ECO:0000256" key="5">
    <source>
        <dbReference type="ARBA" id="ARBA00023163"/>
    </source>
</evidence>
<evidence type="ECO:0000313" key="9">
    <source>
        <dbReference type="Proteomes" id="UP000316079"/>
    </source>
</evidence>
<sequence length="160" mass="17532">MDATEFMETMDPSLSELGDEFTLGDIDEMLQFVSNQVDFPDLFEDQMGGGASAPSRPLPQPAPNSILTPPHTPVQMHTPAPTHIPAATRTQPVLQPRPPPITQVQTFPMQTLAVQTQPQTVMITPNTSPRFIQNQSFQGNTAPRRPNRIRLSDSSAAESD</sequence>
<protein>
    <submittedName>
        <fullName evidence="8">Uncharacterized protein</fullName>
    </submittedName>
</protein>
<reference evidence="8" key="2">
    <citation type="submission" date="2019-04" db="EMBL/GenBank/DDBJ databases">
        <authorList>
            <person name="Kadobianskyi M."/>
            <person name="Schulze L."/>
            <person name="Schuelke M."/>
            <person name="Judkewitz B."/>
        </authorList>
    </citation>
    <scope>NUCLEOTIDE SEQUENCE</scope>
    <source>
        <strain evidence="8">Bolton</strain>
        <tissue evidence="8">Whole-body</tissue>
    </source>
</reference>
<name>A0A553QEM7_9TELE</name>
<evidence type="ECO:0000313" key="8">
    <source>
        <dbReference type="EMBL" id="TRY88376.1"/>
    </source>
</evidence>
<dbReference type="GO" id="GO:0045944">
    <property type="term" value="P:positive regulation of transcription by RNA polymerase II"/>
    <property type="evidence" value="ECO:0007669"/>
    <property type="project" value="TreeGrafter"/>
</dbReference>
<dbReference type="OrthoDB" id="2133190at2759"/>
<keyword evidence="6" id="KW-0539">Nucleus</keyword>